<proteinExistence type="predicted"/>
<comment type="subcellular location">
    <subcellularLocation>
        <location evidence="1">Membrane</location>
        <topology evidence="1">Multi-pass membrane protein</topology>
    </subcellularLocation>
</comment>
<reference evidence="6 7" key="1">
    <citation type="journal article" date="2013" name="Genome Announc.">
        <title>Draft Genome Sequence of a Benzothiophene-Desulfurizing Bacterium, Gordona terrae Strain C-6.</title>
        <authorList>
            <person name="Wang W."/>
            <person name="Ma T."/>
            <person name="Ren Y."/>
            <person name="Li G."/>
        </authorList>
    </citation>
    <scope>NUCLEOTIDE SEQUENCE [LARGE SCALE GENOMIC DNA]</scope>
    <source>
        <strain evidence="6 7">C-6</strain>
    </source>
</reference>
<sequence>MDIVILIGRILFAAIFVGGALGHFTNTQAMAGYTESNGLKPGRLFVIGSGIWMLVAILLVVFGAWIDLGAAMLVVFLIPTALIMHPFWRHTDIETRMNEQISFSKDLSLAGAALFLFGFTVAAGDTLGLTLTAPLFG</sequence>
<dbReference type="Pfam" id="PF07681">
    <property type="entry name" value="DoxX"/>
    <property type="match status" value="1"/>
</dbReference>
<evidence type="ECO:0000256" key="5">
    <source>
        <dbReference type="SAM" id="Phobius"/>
    </source>
</evidence>
<evidence type="ECO:0000313" key="6">
    <source>
        <dbReference type="EMBL" id="EON32967.1"/>
    </source>
</evidence>
<feature type="transmembrane region" description="Helical" evidence="5">
    <location>
        <begin position="109"/>
        <end position="136"/>
    </location>
</feature>
<feature type="transmembrane region" description="Helical" evidence="5">
    <location>
        <begin position="44"/>
        <end position="65"/>
    </location>
</feature>
<gene>
    <name evidence="6" type="ORF">GTC6_09894</name>
</gene>
<dbReference type="AlphaFoldDB" id="R7YAE7"/>
<keyword evidence="4 5" id="KW-0472">Membrane</keyword>
<dbReference type="OrthoDB" id="329282at2"/>
<organism evidence="6 7">
    <name type="scientific">Gordonia terrae C-6</name>
    <dbReference type="NCBI Taxonomy" id="1316928"/>
    <lineage>
        <taxon>Bacteria</taxon>
        <taxon>Bacillati</taxon>
        <taxon>Actinomycetota</taxon>
        <taxon>Actinomycetes</taxon>
        <taxon>Mycobacteriales</taxon>
        <taxon>Gordoniaceae</taxon>
        <taxon>Gordonia</taxon>
    </lineage>
</organism>
<protein>
    <recommendedName>
        <fullName evidence="8">DoxX family protein</fullName>
    </recommendedName>
</protein>
<feature type="transmembrane region" description="Helical" evidence="5">
    <location>
        <begin position="6"/>
        <end position="24"/>
    </location>
</feature>
<evidence type="ECO:0000256" key="2">
    <source>
        <dbReference type="ARBA" id="ARBA00022692"/>
    </source>
</evidence>
<name>R7YAE7_9ACTN</name>
<dbReference type="PATRIC" id="fig|1316928.3.peg.1979"/>
<evidence type="ECO:0000256" key="4">
    <source>
        <dbReference type="ARBA" id="ARBA00023136"/>
    </source>
</evidence>
<dbReference type="RefSeq" id="WP_010842402.1">
    <property type="nucleotide sequence ID" value="NZ_AQPW01000009.1"/>
</dbReference>
<keyword evidence="2 5" id="KW-0812">Transmembrane</keyword>
<dbReference type="EMBL" id="AQPW01000009">
    <property type="protein sequence ID" value="EON32967.1"/>
    <property type="molecule type" value="Genomic_DNA"/>
</dbReference>
<accession>R7YAE7</accession>
<dbReference type="InterPro" id="IPR032808">
    <property type="entry name" value="DoxX"/>
</dbReference>
<evidence type="ECO:0000256" key="1">
    <source>
        <dbReference type="ARBA" id="ARBA00004141"/>
    </source>
</evidence>
<evidence type="ECO:0000256" key="3">
    <source>
        <dbReference type="ARBA" id="ARBA00022989"/>
    </source>
</evidence>
<evidence type="ECO:0000313" key="7">
    <source>
        <dbReference type="Proteomes" id="UP000013569"/>
    </source>
</evidence>
<comment type="caution">
    <text evidence="6">The sequence shown here is derived from an EMBL/GenBank/DDBJ whole genome shotgun (WGS) entry which is preliminary data.</text>
</comment>
<keyword evidence="3 5" id="KW-1133">Transmembrane helix</keyword>
<feature type="transmembrane region" description="Helical" evidence="5">
    <location>
        <begin position="71"/>
        <end position="88"/>
    </location>
</feature>
<dbReference type="Proteomes" id="UP000013569">
    <property type="component" value="Unassembled WGS sequence"/>
</dbReference>
<evidence type="ECO:0008006" key="8">
    <source>
        <dbReference type="Google" id="ProtNLM"/>
    </source>
</evidence>
<dbReference type="GO" id="GO:0016020">
    <property type="term" value="C:membrane"/>
    <property type="evidence" value="ECO:0007669"/>
    <property type="project" value="UniProtKB-SubCell"/>
</dbReference>